<dbReference type="Proteomes" id="UP001378592">
    <property type="component" value="Unassembled WGS sequence"/>
</dbReference>
<dbReference type="SUPFAM" id="SSF53748">
    <property type="entry name" value="Phosphoglycerate kinase"/>
    <property type="match status" value="1"/>
</dbReference>
<evidence type="ECO:0000256" key="11">
    <source>
        <dbReference type="ARBA" id="ARBA00023152"/>
    </source>
</evidence>
<accession>A0AAN9VI17</accession>
<dbReference type="PANTHER" id="PTHR11406:SF0">
    <property type="entry name" value="PHOSPHOGLYCERATE KINASE"/>
    <property type="match status" value="1"/>
</dbReference>
<dbReference type="GO" id="GO:0005524">
    <property type="term" value="F:ATP binding"/>
    <property type="evidence" value="ECO:0007669"/>
    <property type="project" value="UniProtKB-KW"/>
</dbReference>
<comment type="subunit">
    <text evidence="14">Monomer.</text>
</comment>
<evidence type="ECO:0000313" key="15">
    <source>
        <dbReference type="EMBL" id="KAK7790782.1"/>
    </source>
</evidence>
<comment type="cofactor">
    <cofactor evidence="1">
        <name>Mg(2+)</name>
        <dbReference type="ChEBI" id="CHEBI:18420"/>
    </cofactor>
</comment>
<sequence>MELRKFCVSDINWNNKRVVIRSDFDVPIENGEVSCNDRILAAFATIKYIIRHNCHSMVILSHLGSPDGRRDPEFSLRQVVDELDRLLSREFAKKVLFVDDMYDAYMDGMALNPPRGVVLLFENMQYYIEEIRMTNDRKRYASRESIMRFHRHLKRYADVYVNDTFRYSHLPHASIAPYFIGPRVAGLAMSRELQYFHKIVGKPQRPIIAILAGNRIVDKLRMMSYLLERIDELIIGGAVAYTFLKETAGMEIGDTLYVKNAGEIVNGILGKADDYAVKVHLPEDFIMGDINDPESAETVTVEKGIPKGKMGLDIATLSTYLFADIIQRAKTILWNGTMGVIEAEEYCSGTMGIMYAVSYASKHGATSIVVGEDTSMFCQRNKCLHNISHTSMGRAGEELLMGRMLPGVQALRTKGRCKCRFK</sequence>
<comment type="pathway">
    <text evidence="2 13">Carbohydrate degradation; glycolysis; pyruvate from D-glyceraldehyde 3-phosphate: step 2/5.</text>
</comment>
<evidence type="ECO:0000256" key="4">
    <source>
        <dbReference type="ARBA" id="ARBA00013061"/>
    </source>
</evidence>
<comment type="caution">
    <text evidence="15">The sequence shown here is derived from an EMBL/GenBank/DDBJ whole genome shotgun (WGS) entry which is preliminary data.</text>
</comment>
<dbReference type="FunFam" id="3.40.50.1260:FF:000031">
    <property type="entry name" value="Phosphoglycerate kinase 1"/>
    <property type="match status" value="1"/>
</dbReference>
<dbReference type="InterPro" id="IPR001576">
    <property type="entry name" value="Phosphoglycerate_kinase"/>
</dbReference>
<keyword evidence="6" id="KW-0479">Metal-binding</keyword>
<evidence type="ECO:0000256" key="5">
    <source>
        <dbReference type="ARBA" id="ARBA00022679"/>
    </source>
</evidence>
<evidence type="ECO:0000256" key="9">
    <source>
        <dbReference type="ARBA" id="ARBA00022840"/>
    </source>
</evidence>
<dbReference type="GO" id="GO:0046872">
    <property type="term" value="F:metal ion binding"/>
    <property type="evidence" value="ECO:0007669"/>
    <property type="project" value="UniProtKB-KW"/>
</dbReference>
<dbReference type="PRINTS" id="PR00477">
    <property type="entry name" value="PHGLYCKINASE"/>
</dbReference>
<keyword evidence="16" id="KW-1185">Reference proteome</keyword>
<dbReference type="GO" id="GO:0004618">
    <property type="term" value="F:phosphoglycerate kinase activity"/>
    <property type="evidence" value="ECO:0007669"/>
    <property type="project" value="UniProtKB-EC"/>
</dbReference>
<keyword evidence="9 12" id="KW-0067">ATP-binding</keyword>
<evidence type="ECO:0000256" key="10">
    <source>
        <dbReference type="ARBA" id="ARBA00022842"/>
    </source>
</evidence>
<dbReference type="GO" id="GO:0006094">
    <property type="term" value="P:gluconeogenesis"/>
    <property type="evidence" value="ECO:0007669"/>
    <property type="project" value="TreeGrafter"/>
</dbReference>
<evidence type="ECO:0000256" key="12">
    <source>
        <dbReference type="PIRSR" id="PIRSR000724-2"/>
    </source>
</evidence>
<dbReference type="Pfam" id="PF00162">
    <property type="entry name" value="PGK"/>
    <property type="match status" value="1"/>
</dbReference>
<evidence type="ECO:0000256" key="6">
    <source>
        <dbReference type="ARBA" id="ARBA00022723"/>
    </source>
</evidence>
<dbReference type="GO" id="GO:0043531">
    <property type="term" value="F:ADP binding"/>
    <property type="evidence" value="ECO:0007669"/>
    <property type="project" value="TreeGrafter"/>
</dbReference>
<dbReference type="AlphaFoldDB" id="A0AAN9VI17"/>
<dbReference type="GO" id="GO:0005829">
    <property type="term" value="C:cytosol"/>
    <property type="evidence" value="ECO:0007669"/>
    <property type="project" value="TreeGrafter"/>
</dbReference>
<dbReference type="PANTHER" id="PTHR11406">
    <property type="entry name" value="PHOSPHOGLYCERATE KINASE"/>
    <property type="match status" value="1"/>
</dbReference>
<evidence type="ECO:0000256" key="13">
    <source>
        <dbReference type="RuleBase" id="RU000532"/>
    </source>
</evidence>
<comment type="catalytic activity">
    <reaction evidence="13">
        <text>(2R)-3-phosphoglycerate + ATP = (2R)-3-phospho-glyceroyl phosphate + ADP</text>
        <dbReference type="Rhea" id="RHEA:14801"/>
        <dbReference type="ChEBI" id="CHEBI:30616"/>
        <dbReference type="ChEBI" id="CHEBI:57604"/>
        <dbReference type="ChEBI" id="CHEBI:58272"/>
        <dbReference type="ChEBI" id="CHEBI:456216"/>
        <dbReference type="EC" id="2.7.2.3"/>
    </reaction>
</comment>
<evidence type="ECO:0000256" key="2">
    <source>
        <dbReference type="ARBA" id="ARBA00004838"/>
    </source>
</evidence>
<keyword evidence="7" id="KW-0547">Nucleotide-binding</keyword>
<dbReference type="InterPro" id="IPR036043">
    <property type="entry name" value="Phosphoglycerate_kinase_sf"/>
</dbReference>
<evidence type="ECO:0000256" key="1">
    <source>
        <dbReference type="ARBA" id="ARBA00001946"/>
    </source>
</evidence>
<feature type="binding site" evidence="12">
    <location>
        <position position="219"/>
    </location>
    <ligand>
        <name>ATP</name>
        <dbReference type="ChEBI" id="CHEBI:30616"/>
    </ligand>
</feature>
<comment type="similarity">
    <text evidence="3 13">Belongs to the phosphoglycerate kinase family.</text>
</comment>
<dbReference type="GO" id="GO:0006096">
    <property type="term" value="P:glycolytic process"/>
    <property type="evidence" value="ECO:0007669"/>
    <property type="project" value="UniProtKB-KW"/>
</dbReference>
<keyword evidence="10" id="KW-0460">Magnesium</keyword>
<keyword evidence="5 13" id="KW-0808">Transferase</keyword>
<name>A0AAN9VI17_9ORTH</name>
<evidence type="ECO:0000313" key="16">
    <source>
        <dbReference type="Proteomes" id="UP001378592"/>
    </source>
</evidence>
<gene>
    <name evidence="15" type="ORF">R5R35_000424</name>
</gene>
<feature type="binding site" evidence="12">
    <location>
        <begin position="371"/>
        <end position="374"/>
    </location>
    <ligand>
        <name>ATP</name>
        <dbReference type="ChEBI" id="CHEBI:30616"/>
    </ligand>
</feature>
<proteinExistence type="inferred from homology"/>
<reference evidence="15 16" key="1">
    <citation type="submission" date="2024-03" db="EMBL/GenBank/DDBJ databases">
        <title>The genome assembly and annotation of the cricket Gryllus longicercus Weissman &amp; Gray.</title>
        <authorList>
            <person name="Szrajer S."/>
            <person name="Gray D."/>
            <person name="Ylla G."/>
        </authorList>
    </citation>
    <scope>NUCLEOTIDE SEQUENCE [LARGE SCALE GENOMIC DNA]</scope>
    <source>
        <strain evidence="15">DAG 2021-001</strain>
        <tissue evidence="15">Whole body minus gut</tissue>
    </source>
</reference>
<feature type="binding site" evidence="12">
    <location>
        <position position="311"/>
    </location>
    <ligand>
        <name>ATP</name>
        <dbReference type="ChEBI" id="CHEBI:30616"/>
    </ligand>
</feature>
<evidence type="ECO:0000256" key="8">
    <source>
        <dbReference type="ARBA" id="ARBA00022777"/>
    </source>
</evidence>
<protein>
    <recommendedName>
        <fullName evidence="4 13">Phosphoglycerate kinase</fullName>
        <ecNumber evidence="4 13">2.7.2.3</ecNumber>
    </recommendedName>
</protein>
<keyword evidence="11" id="KW-0324">Glycolysis</keyword>
<dbReference type="EC" id="2.7.2.3" evidence="4 13"/>
<dbReference type="EMBL" id="JAZDUA010000587">
    <property type="protein sequence ID" value="KAK7790782.1"/>
    <property type="molecule type" value="Genomic_DNA"/>
</dbReference>
<dbReference type="PIRSF" id="PIRSF000724">
    <property type="entry name" value="Pgk"/>
    <property type="match status" value="1"/>
</dbReference>
<evidence type="ECO:0000256" key="14">
    <source>
        <dbReference type="RuleBase" id="RU000696"/>
    </source>
</evidence>
<dbReference type="InterPro" id="IPR015824">
    <property type="entry name" value="Phosphoglycerate_kinase_N"/>
</dbReference>
<evidence type="ECO:0000256" key="7">
    <source>
        <dbReference type="ARBA" id="ARBA00022741"/>
    </source>
</evidence>
<dbReference type="Gene3D" id="3.40.50.1260">
    <property type="entry name" value="Phosphoglycerate kinase, N-terminal domain"/>
    <property type="match status" value="3"/>
</dbReference>
<feature type="binding site" evidence="12">
    <location>
        <position position="342"/>
    </location>
    <ligand>
        <name>ATP</name>
        <dbReference type="ChEBI" id="CHEBI:30616"/>
    </ligand>
</feature>
<keyword evidence="8 13" id="KW-0418">Kinase</keyword>
<organism evidence="15 16">
    <name type="scientific">Gryllus longicercus</name>
    <dbReference type="NCBI Taxonomy" id="2509291"/>
    <lineage>
        <taxon>Eukaryota</taxon>
        <taxon>Metazoa</taxon>
        <taxon>Ecdysozoa</taxon>
        <taxon>Arthropoda</taxon>
        <taxon>Hexapoda</taxon>
        <taxon>Insecta</taxon>
        <taxon>Pterygota</taxon>
        <taxon>Neoptera</taxon>
        <taxon>Polyneoptera</taxon>
        <taxon>Orthoptera</taxon>
        <taxon>Ensifera</taxon>
        <taxon>Gryllidea</taxon>
        <taxon>Grylloidea</taxon>
        <taxon>Gryllidae</taxon>
        <taxon>Gryllinae</taxon>
        <taxon>Gryllus</taxon>
    </lineage>
</organism>
<evidence type="ECO:0000256" key="3">
    <source>
        <dbReference type="ARBA" id="ARBA00008982"/>
    </source>
</evidence>